<evidence type="ECO:0000259" key="6">
    <source>
        <dbReference type="SMART" id="SM01155"/>
    </source>
</evidence>
<reference evidence="7" key="1">
    <citation type="submission" date="2022-07" db="EMBL/GenBank/DDBJ databases">
        <title>Fungi with potential for degradation of polypropylene.</title>
        <authorList>
            <person name="Gostincar C."/>
        </authorList>
    </citation>
    <scope>NUCLEOTIDE SEQUENCE</scope>
    <source>
        <strain evidence="7">EXF-13308</strain>
    </source>
</reference>
<dbReference type="PANTHER" id="PTHR32035:SF3">
    <property type="entry name" value="SMALL RIBOSOMAL SUBUNIT PROTEIN MS38"/>
    <property type="match status" value="1"/>
</dbReference>
<dbReference type="AlphaFoldDB" id="A0AA38R3J4"/>
<evidence type="ECO:0000313" key="8">
    <source>
        <dbReference type="Proteomes" id="UP001174694"/>
    </source>
</evidence>
<comment type="caution">
    <text evidence="7">The sequence shown here is derived from an EMBL/GenBank/DDBJ whole genome shotgun (WGS) entry which is preliminary data.</text>
</comment>
<feature type="compositionally biased region" description="Basic residues" evidence="5">
    <location>
        <begin position="319"/>
        <end position="332"/>
    </location>
</feature>
<sequence length="348" mass="38680">MLPPSVRRVVSTTPQSPILSNLASAVPRATTALGLPYKPRHQRRCSSSKPSSPDNGPKDIPAGQSVPASASQSKSGESSDSKSSPSEKRKRKAKNASDRQKLPSVPSTQHLPQESLALSTFFSLHRPISITTSLPKVVSDDSFASIFVPRTQGQRSSDVISTLSRTVDELEQPMAGLSLGHDAHAADDVHKFDVKHLDGSETSVYVELKAMSGQFLPFRPPPLPQPEAARSEAAETGAEEGLREEDAAPHHRVYKAVFTIEETTDADGQVKIMAHSPRLIEEEQRQPRTFLERMALRQLRFEEGRERHGGEGMMAISVKRQRKLKMKKKKYKKLMRRTRNLRRKLDRT</sequence>
<evidence type="ECO:0000256" key="1">
    <source>
        <dbReference type="ARBA" id="ARBA00004173"/>
    </source>
</evidence>
<evidence type="ECO:0000256" key="2">
    <source>
        <dbReference type="ARBA" id="ARBA00023128"/>
    </source>
</evidence>
<protein>
    <recommendedName>
        <fullName evidence="4">Small ribosomal subunit protein mS38</fullName>
    </recommendedName>
</protein>
<evidence type="ECO:0000256" key="5">
    <source>
        <dbReference type="SAM" id="MobiDB-lite"/>
    </source>
</evidence>
<evidence type="ECO:0000313" key="7">
    <source>
        <dbReference type="EMBL" id="KAJ9132966.1"/>
    </source>
</evidence>
<feature type="domain" description="Ribosomal protein mS38 C-terminal" evidence="6">
    <location>
        <begin position="314"/>
        <end position="347"/>
    </location>
</feature>
<dbReference type="EMBL" id="JANBVO010000054">
    <property type="protein sequence ID" value="KAJ9132966.1"/>
    <property type="molecule type" value="Genomic_DNA"/>
</dbReference>
<keyword evidence="2" id="KW-0496">Mitochondrion</keyword>
<dbReference type="Pfam" id="PF08213">
    <property type="entry name" value="COX24_C"/>
    <property type="match status" value="1"/>
</dbReference>
<keyword evidence="8" id="KW-1185">Reference proteome</keyword>
<organism evidence="7 8">
    <name type="scientific">Pleurostoma richardsiae</name>
    <dbReference type="NCBI Taxonomy" id="41990"/>
    <lineage>
        <taxon>Eukaryota</taxon>
        <taxon>Fungi</taxon>
        <taxon>Dikarya</taxon>
        <taxon>Ascomycota</taxon>
        <taxon>Pezizomycotina</taxon>
        <taxon>Sordariomycetes</taxon>
        <taxon>Sordariomycetidae</taxon>
        <taxon>Calosphaeriales</taxon>
        <taxon>Pleurostomataceae</taxon>
        <taxon>Pleurostoma</taxon>
    </lineage>
</organism>
<comment type="subcellular location">
    <subcellularLocation>
        <location evidence="1">Mitochondrion</location>
    </subcellularLocation>
</comment>
<feature type="region of interest" description="Disordered" evidence="5">
    <location>
        <begin position="310"/>
        <end position="332"/>
    </location>
</feature>
<feature type="compositionally biased region" description="Polar residues" evidence="5">
    <location>
        <begin position="10"/>
        <end position="23"/>
    </location>
</feature>
<dbReference type="SMART" id="SM01155">
    <property type="entry name" value="DUF1713"/>
    <property type="match status" value="1"/>
</dbReference>
<gene>
    <name evidence="7" type="ORF">NKR23_g11044</name>
</gene>
<dbReference type="GO" id="GO:0005739">
    <property type="term" value="C:mitochondrion"/>
    <property type="evidence" value="ECO:0007669"/>
    <property type="project" value="UniProtKB-SubCell"/>
</dbReference>
<proteinExistence type="inferred from homology"/>
<feature type="region of interest" description="Disordered" evidence="5">
    <location>
        <begin position="219"/>
        <end position="246"/>
    </location>
</feature>
<feature type="region of interest" description="Disordered" evidence="5">
    <location>
        <begin position="1"/>
        <end position="110"/>
    </location>
</feature>
<dbReference type="InterPro" id="IPR013177">
    <property type="entry name" value="Ribosomal_mS38_C"/>
</dbReference>
<comment type="similarity">
    <text evidence="3">Belongs to the mitochondrion-specific ribosomal protein mS38 family.</text>
</comment>
<feature type="compositionally biased region" description="Low complexity" evidence="5">
    <location>
        <begin position="69"/>
        <end position="84"/>
    </location>
</feature>
<evidence type="ECO:0000256" key="3">
    <source>
        <dbReference type="ARBA" id="ARBA00035647"/>
    </source>
</evidence>
<dbReference type="PANTHER" id="PTHR32035">
    <property type="entry name" value="AURORA KINASE A-INTERACTING PROTEIN"/>
    <property type="match status" value="1"/>
</dbReference>
<name>A0AA38R3J4_9PEZI</name>
<evidence type="ECO:0000256" key="4">
    <source>
        <dbReference type="ARBA" id="ARBA00035682"/>
    </source>
</evidence>
<dbReference type="Proteomes" id="UP001174694">
    <property type="component" value="Unassembled WGS sequence"/>
</dbReference>
<accession>A0AA38R3J4</accession>